<evidence type="ECO:0000313" key="2">
    <source>
        <dbReference type="Proteomes" id="UP001207918"/>
    </source>
</evidence>
<dbReference type="InterPro" id="IPR040837">
    <property type="entry name" value="Bact_RF_family7"/>
</dbReference>
<proteinExistence type="predicted"/>
<protein>
    <recommendedName>
        <fullName evidence="3">SseB protein N-terminal domain-containing protein</fullName>
    </recommendedName>
</protein>
<dbReference type="Proteomes" id="UP001207918">
    <property type="component" value="Unassembled WGS sequence"/>
</dbReference>
<reference evidence="1 2" key="1">
    <citation type="submission" date="2021-03" db="EMBL/GenBank/DDBJ databases">
        <title>Aliifodinibius sp. nov., a new bacterium isolated from saline soil.</title>
        <authorList>
            <person name="Galisteo C."/>
            <person name="De La Haba R."/>
            <person name="Sanchez-Porro C."/>
            <person name="Ventosa A."/>
        </authorList>
    </citation>
    <scope>NUCLEOTIDE SEQUENCE [LARGE SCALE GENOMIC DNA]</scope>
    <source>
        <strain evidence="1 2">1BSP15-2V2</strain>
    </source>
</reference>
<dbReference type="EMBL" id="JAGGJA010000001">
    <property type="protein sequence ID" value="MCW9705577.1"/>
    <property type="molecule type" value="Genomic_DNA"/>
</dbReference>
<accession>A0ABT3PI27</accession>
<keyword evidence="2" id="KW-1185">Reference proteome</keyword>
<sequence>MITRDNILDLAKQQYDICISIFLPTHKMGEEVQQDPIRLKNLLSDAESQLKEREVSEKRINRILTEPRKLLEQPMFWQHNDKGLALFISDESFNYYRIPHNFKERVMVSDHFLITPLVPMISLEGTFCMLTLSQKNVRLLKCTRGSVEEITLDEAPVSLKEFQKFDVFQGHLQHHSGQGSSNRAIFHGQGGSEDTDTEVIINYLKTIENEVTTIMRKRNDPLILAGITEAVAEYRKVSHYSRLLDQTSSGNPDPKSNEELKDEGWEIIKSYFLQDMYKDMDRFADLSGSDKQSDNLTQIVEAAYYGKIESLFVPIGEHSWGWFDQERDVVHHSKQSKNGEHDLINMAAIKTLTQSGTVYALDRDEMPNKAPIAAIFRYA</sequence>
<dbReference type="Pfam" id="PF18849">
    <property type="entry name" value="baeRF_family7"/>
    <property type="match status" value="1"/>
</dbReference>
<comment type="caution">
    <text evidence="1">The sequence shown here is derived from an EMBL/GenBank/DDBJ whole genome shotgun (WGS) entry which is preliminary data.</text>
</comment>
<organism evidence="1 2">
    <name type="scientific">Fodinibius salsisoli</name>
    <dbReference type="NCBI Taxonomy" id="2820877"/>
    <lineage>
        <taxon>Bacteria</taxon>
        <taxon>Pseudomonadati</taxon>
        <taxon>Balneolota</taxon>
        <taxon>Balneolia</taxon>
        <taxon>Balneolales</taxon>
        <taxon>Balneolaceae</taxon>
        <taxon>Fodinibius</taxon>
    </lineage>
</organism>
<dbReference type="RefSeq" id="WP_265764241.1">
    <property type="nucleotide sequence ID" value="NZ_JAGGJA010000001.1"/>
</dbReference>
<evidence type="ECO:0008006" key="3">
    <source>
        <dbReference type="Google" id="ProtNLM"/>
    </source>
</evidence>
<gene>
    <name evidence="1" type="ORF">J6I44_01860</name>
</gene>
<evidence type="ECO:0000313" key="1">
    <source>
        <dbReference type="EMBL" id="MCW9705577.1"/>
    </source>
</evidence>
<name>A0ABT3PI27_9BACT</name>